<name>A0A915L972_ROMCU</name>
<evidence type="ECO:0000256" key="1">
    <source>
        <dbReference type="ARBA" id="ARBA00009670"/>
    </source>
</evidence>
<dbReference type="SUPFAM" id="SSF81383">
    <property type="entry name" value="F-box domain"/>
    <property type="match status" value="1"/>
</dbReference>
<dbReference type="AlphaFoldDB" id="A0A915L972"/>
<reference evidence="4" key="1">
    <citation type="submission" date="2022-11" db="UniProtKB">
        <authorList>
            <consortium name="WormBaseParasite"/>
        </authorList>
    </citation>
    <scope>IDENTIFICATION</scope>
</reference>
<dbReference type="GO" id="GO:0005739">
    <property type="term" value="C:mitochondrion"/>
    <property type="evidence" value="ECO:0007669"/>
    <property type="project" value="TreeGrafter"/>
</dbReference>
<dbReference type="InterPro" id="IPR001810">
    <property type="entry name" value="F-box_dom"/>
</dbReference>
<dbReference type="InterPro" id="IPR004147">
    <property type="entry name" value="ABC1_dom"/>
</dbReference>
<dbReference type="Proteomes" id="UP000887565">
    <property type="component" value="Unplaced"/>
</dbReference>
<dbReference type="Gene3D" id="3.80.10.10">
    <property type="entry name" value="Ribonuclease Inhibitor"/>
    <property type="match status" value="1"/>
</dbReference>
<keyword evidence="3" id="KW-1185">Reference proteome</keyword>
<comment type="similarity">
    <text evidence="1">Belongs to the protein kinase superfamily. ADCK protein kinase family.</text>
</comment>
<accession>A0A915L972</accession>
<organism evidence="3 4">
    <name type="scientific">Romanomermis culicivorax</name>
    <name type="common">Nematode worm</name>
    <dbReference type="NCBI Taxonomy" id="13658"/>
    <lineage>
        <taxon>Eukaryota</taxon>
        <taxon>Metazoa</taxon>
        <taxon>Ecdysozoa</taxon>
        <taxon>Nematoda</taxon>
        <taxon>Enoplea</taxon>
        <taxon>Dorylaimia</taxon>
        <taxon>Mermithida</taxon>
        <taxon>Mermithoidea</taxon>
        <taxon>Mermithidae</taxon>
        <taxon>Romanomermis</taxon>
    </lineage>
</organism>
<dbReference type="PANTHER" id="PTHR45890">
    <property type="entry name" value="AARF DOMAIN CONTAINING KINASE 2 (PREDICTED)"/>
    <property type="match status" value="1"/>
</dbReference>
<dbReference type="InterPro" id="IPR032675">
    <property type="entry name" value="LRR_dom_sf"/>
</dbReference>
<dbReference type="Pfam" id="PF03109">
    <property type="entry name" value="ABC1"/>
    <property type="match status" value="1"/>
</dbReference>
<protein>
    <submittedName>
        <fullName evidence="4">F-box domain-containing protein</fullName>
    </submittedName>
</protein>
<dbReference type="Pfam" id="PF12937">
    <property type="entry name" value="F-box-like"/>
    <property type="match status" value="1"/>
</dbReference>
<proteinExistence type="inferred from homology"/>
<dbReference type="WBParaSite" id="nRc.2.0.1.t46301-RA">
    <property type="protein sequence ID" value="nRc.2.0.1.t46301-RA"/>
    <property type="gene ID" value="nRc.2.0.1.g46301"/>
</dbReference>
<sequence length="549" mass="63654">MKAILGENWQQYFLNFEHDVCGSGCVAQVHKARLDVKRAIKNSDFQLEKQAKFSSMDVAIKILHPSVGRDLEVDLAVLHFFASLASLFQISNAIDIKESLEQFSEALWKQRSANKTSAAQMHFSVCLRDSRFIDPGMNPPCYIKYIDLRFESTALKIFRHNFRWNDDVRFPQPLLESPCVLIETFEEGSPITDFLDHPDTKLKCKLAKWGMNALLKMIFDDNFVHCDMHSGNIFVQERSTDDYDQDLLDQTFANYLKTDADRPTLLERFRSTIMAVYGRLSYRLSRMGFIENQYRLILLDTGLFAELSQRDLNNLKAVFRAIVVNDNFLWVTVHCKNAFKNKNNINCNSISKWKTMNISKSNKKVNSKWFAIESEIIIGISEFHICGAWSKRLLLFIYSANFCRAMAGSPTFSRSAFEPMLEKAKGKRCSSFVLSPSVERPRNQNFSALDTERVTFARLLISQPKLKKFNFENCINKLSDEMILSIFQFLPKKTLVACSKTCHRWCRLSKDDTLWNRIDLWNNKRIQASHLHRLLNRGVEVMRLARTEI</sequence>
<dbReference type="SUPFAM" id="SSF56112">
    <property type="entry name" value="Protein kinase-like (PK-like)"/>
    <property type="match status" value="1"/>
</dbReference>
<evidence type="ECO:0000259" key="2">
    <source>
        <dbReference type="PROSITE" id="PS50181"/>
    </source>
</evidence>
<evidence type="ECO:0000313" key="3">
    <source>
        <dbReference type="Proteomes" id="UP000887565"/>
    </source>
</evidence>
<dbReference type="InterPro" id="IPR036047">
    <property type="entry name" value="F-box-like_dom_sf"/>
</dbReference>
<evidence type="ECO:0000313" key="4">
    <source>
        <dbReference type="WBParaSite" id="nRc.2.0.1.t46301-RA"/>
    </source>
</evidence>
<dbReference type="InterPro" id="IPR052402">
    <property type="entry name" value="ADCK_kinase"/>
</dbReference>
<feature type="domain" description="F-box" evidence="2">
    <location>
        <begin position="472"/>
        <end position="518"/>
    </location>
</feature>
<dbReference type="SMART" id="SM00256">
    <property type="entry name" value="FBOX"/>
    <property type="match status" value="1"/>
</dbReference>
<dbReference type="InterPro" id="IPR011009">
    <property type="entry name" value="Kinase-like_dom_sf"/>
</dbReference>
<dbReference type="PANTHER" id="PTHR45890:SF1">
    <property type="entry name" value="AARF DOMAIN CONTAINING KINASE 2"/>
    <property type="match status" value="1"/>
</dbReference>
<dbReference type="PROSITE" id="PS50181">
    <property type="entry name" value="FBOX"/>
    <property type="match status" value="1"/>
</dbReference>